<comment type="subcellular location">
    <subcellularLocation>
        <location evidence="9">Cell membrane</location>
        <topology evidence="9">Multi-pass membrane protein</topology>
    </subcellularLocation>
</comment>
<evidence type="ECO:0000256" key="7">
    <source>
        <dbReference type="ARBA" id="ARBA00022989"/>
    </source>
</evidence>
<dbReference type="EMBL" id="JACGBB010000025">
    <property type="protein sequence ID" value="MBZ7988024.1"/>
    <property type="molecule type" value="Genomic_DNA"/>
</dbReference>
<evidence type="ECO:0000256" key="2">
    <source>
        <dbReference type="ARBA" id="ARBA00022475"/>
    </source>
</evidence>
<keyword evidence="4 9" id="KW-0812">Transmembrane</keyword>
<keyword evidence="6 9" id="KW-0378">Hydrolase</keyword>
<dbReference type="HAMAP" id="MF_00161">
    <property type="entry name" value="LspA"/>
    <property type="match status" value="1"/>
</dbReference>
<keyword evidence="2 9" id="KW-1003">Cell membrane</keyword>
<comment type="similarity">
    <text evidence="1 9 11">Belongs to the peptidase A8 family.</text>
</comment>
<sequence>MNKKYFICIILFILVFALDRISKNIFLNGFTWECEFFSLYLVFNKGVAFSMFSFLDEYLKYIQIAILLIAFVFLLREKKILNTHLYSLCIIFSGGVANIIDRFFYVGVIDFFAWHYYFNFAVFNIADVCINIGVGLIILKELILKRKHKSVII</sequence>
<gene>
    <name evidence="9" type="primary">lspA</name>
    <name evidence="12" type="ORF">AVCANL283_07960</name>
</gene>
<evidence type="ECO:0000256" key="11">
    <source>
        <dbReference type="RuleBase" id="RU004181"/>
    </source>
</evidence>
<feature type="active site" evidence="9">
    <location>
        <position position="110"/>
    </location>
</feature>
<dbReference type="NCBIfam" id="TIGR00077">
    <property type="entry name" value="lspA"/>
    <property type="match status" value="1"/>
</dbReference>
<feature type="transmembrane region" description="Helical" evidence="9">
    <location>
        <begin position="85"/>
        <end position="105"/>
    </location>
</feature>
<protein>
    <recommendedName>
        <fullName evidence="9">Lipoprotein signal peptidase</fullName>
        <ecNumber evidence="9">3.4.23.36</ecNumber>
    </recommendedName>
    <alternativeName>
        <fullName evidence="9">Prolipoprotein signal peptidase</fullName>
    </alternativeName>
    <alternativeName>
        <fullName evidence="9">Signal peptidase II</fullName>
        <shortName evidence="9">SPase II</shortName>
    </alternativeName>
</protein>
<keyword evidence="13" id="KW-1185">Reference proteome</keyword>
<feature type="transmembrane region" description="Helical" evidence="9">
    <location>
        <begin position="117"/>
        <end position="139"/>
    </location>
</feature>
<dbReference type="PANTHER" id="PTHR33695">
    <property type="entry name" value="LIPOPROTEIN SIGNAL PEPTIDASE"/>
    <property type="match status" value="1"/>
</dbReference>
<comment type="caution">
    <text evidence="9">Lacks conserved residue(s) required for the propagation of feature annotation.</text>
</comment>
<evidence type="ECO:0000256" key="1">
    <source>
        <dbReference type="ARBA" id="ARBA00006139"/>
    </source>
</evidence>
<feature type="transmembrane region" description="Helical" evidence="9">
    <location>
        <begin position="58"/>
        <end position="76"/>
    </location>
</feature>
<evidence type="ECO:0000256" key="10">
    <source>
        <dbReference type="RuleBase" id="RU000594"/>
    </source>
</evidence>
<evidence type="ECO:0000256" key="8">
    <source>
        <dbReference type="ARBA" id="ARBA00023136"/>
    </source>
</evidence>
<dbReference type="RefSeq" id="WP_172230363.1">
    <property type="nucleotide sequence ID" value="NZ_CP035946.1"/>
</dbReference>
<reference evidence="12 13" key="1">
    <citation type="submission" date="2020-07" db="EMBL/GenBank/DDBJ databases">
        <title>Transfer of Campylobacter canadensis to the novel genus Avispirillum gen. nov., that also includes two novel species recovered from migratory waterfowl: Avispirillum anseris sp. nov. and Avispirillum brantae sp. nov.</title>
        <authorList>
            <person name="Miller W.G."/>
            <person name="Chapman M.H."/>
            <person name="Yee E."/>
            <person name="Inglis G.D."/>
        </authorList>
    </citation>
    <scope>NUCLEOTIDE SEQUENCE [LARGE SCALE GENOMIC DNA]</scope>
    <source>
        <strain evidence="12 13">L283</strain>
    </source>
</reference>
<dbReference type="InterPro" id="IPR001872">
    <property type="entry name" value="Peptidase_A8"/>
</dbReference>
<dbReference type="Pfam" id="PF01252">
    <property type="entry name" value="Peptidase_A8"/>
    <property type="match status" value="1"/>
</dbReference>
<evidence type="ECO:0000313" key="12">
    <source>
        <dbReference type="EMBL" id="MBZ7988024.1"/>
    </source>
</evidence>
<keyword evidence="7 9" id="KW-1133">Transmembrane helix</keyword>
<dbReference type="PRINTS" id="PR00781">
    <property type="entry name" value="LIPOSIGPTASE"/>
</dbReference>
<evidence type="ECO:0000256" key="3">
    <source>
        <dbReference type="ARBA" id="ARBA00022670"/>
    </source>
</evidence>
<keyword evidence="8 9" id="KW-0472">Membrane</keyword>
<keyword evidence="3 9" id="KW-0645">Protease</keyword>
<comment type="caution">
    <text evidence="12">The sequence shown here is derived from an EMBL/GenBank/DDBJ whole genome shotgun (WGS) entry which is preliminary data.</text>
</comment>
<dbReference type="PROSITE" id="PS00855">
    <property type="entry name" value="SPASE_II"/>
    <property type="match status" value="1"/>
</dbReference>
<dbReference type="PANTHER" id="PTHR33695:SF1">
    <property type="entry name" value="LIPOPROTEIN SIGNAL PEPTIDASE"/>
    <property type="match status" value="1"/>
</dbReference>
<proteinExistence type="inferred from homology"/>
<dbReference type="GO" id="GO:0004190">
    <property type="term" value="F:aspartic-type endopeptidase activity"/>
    <property type="evidence" value="ECO:0007669"/>
    <property type="project" value="UniProtKB-EC"/>
</dbReference>
<dbReference type="Proteomes" id="UP000786183">
    <property type="component" value="Unassembled WGS sequence"/>
</dbReference>
<evidence type="ECO:0000256" key="9">
    <source>
        <dbReference type="HAMAP-Rule" id="MF_00161"/>
    </source>
</evidence>
<comment type="catalytic activity">
    <reaction evidence="9 10">
        <text>Release of signal peptides from bacterial membrane prolipoproteins. Hydrolyzes -Xaa-Yaa-Zaa-|-(S,diacylglyceryl)Cys-, in which Xaa is hydrophobic (preferably Leu), and Yaa (Ala or Ser) and Zaa (Gly or Ala) have small, neutral side chains.</text>
        <dbReference type="EC" id="3.4.23.36"/>
    </reaction>
</comment>
<evidence type="ECO:0000313" key="13">
    <source>
        <dbReference type="Proteomes" id="UP000786183"/>
    </source>
</evidence>
<evidence type="ECO:0000256" key="6">
    <source>
        <dbReference type="ARBA" id="ARBA00022801"/>
    </source>
</evidence>
<evidence type="ECO:0000256" key="4">
    <source>
        <dbReference type="ARBA" id="ARBA00022692"/>
    </source>
</evidence>
<name>A0ABS7WVF8_9BACT</name>
<accession>A0ABS7WVF8</accession>
<organism evidence="12 13">
    <name type="scientific">Campylobacter canadensis</name>
    <dbReference type="NCBI Taxonomy" id="449520"/>
    <lineage>
        <taxon>Bacteria</taxon>
        <taxon>Pseudomonadati</taxon>
        <taxon>Campylobacterota</taxon>
        <taxon>Epsilonproteobacteria</taxon>
        <taxon>Campylobacterales</taxon>
        <taxon>Campylobacteraceae</taxon>
        <taxon>Campylobacter</taxon>
    </lineage>
</organism>
<evidence type="ECO:0000256" key="5">
    <source>
        <dbReference type="ARBA" id="ARBA00022750"/>
    </source>
</evidence>
<keyword evidence="5 9" id="KW-0064">Aspartyl protease</keyword>
<feature type="active site" evidence="9">
    <location>
        <position position="127"/>
    </location>
</feature>
<comment type="pathway">
    <text evidence="9">Protein modification; lipoprotein biosynthesis (signal peptide cleavage).</text>
</comment>
<keyword evidence="12" id="KW-0449">Lipoprotein</keyword>
<comment type="function">
    <text evidence="9 10">This protein specifically catalyzes the removal of signal peptides from prolipoproteins.</text>
</comment>
<dbReference type="EC" id="3.4.23.36" evidence="9"/>